<dbReference type="Gene3D" id="3.40.630.30">
    <property type="match status" value="1"/>
</dbReference>
<accession>A0A329QPR2</accession>
<keyword evidence="2" id="KW-0808">Transferase</keyword>
<sequence length="184" mass="21574">MKKSPLYAVTDRLNIRQFGLQDMLPFYEYRANPTVSQFQSWENFSYEDAELFVEKQMNHIPNQPGTWFQFALALADSDLLIGDCALHTPLNEPRIVEIGFTLSPEYQGHGYIHEGLKALLDYIFRTLGKHKVIAFTDVRNDKSIRVLERLGMRREGHLLQNYMSKGHWVDEYQYAILQSEWLID</sequence>
<evidence type="ECO:0000313" key="2">
    <source>
        <dbReference type="EMBL" id="RAW13342.1"/>
    </source>
</evidence>
<dbReference type="EMBL" id="QEVW01000012">
    <property type="protein sequence ID" value="RAW13342.1"/>
    <property type="molecule type" value="Genomic_DNA"/>
</dbReference>
<dbReference type="Proteomes" id="UP000250642">
    <property type="component" value="Unassembled WGS sequence"/>
</dbReference>
<dbReference type="PANTHER" id="PTHR43792:SF1">
    <property type="entry name" value="N-ACETYLTRANSFERASE DOMAIN-CONTAINING PROTEIN"/>
    <property type="match status" value="1"/>
</dbReference>
<organism evidence="2 3">
    <name type="scientific">Paenibacillus taichungensis</name>
    <dbReference type="NCBI Taxonomy" id="484184"/>
    <lineage>
        <taxon>Bacteria</taxon>
        <taxon>Bacillati</taxon>
        <taxon>Bacillota</taxon>
        <taxon>Bacilli</taxon>
        <taxon>Bacillales</taxon>
        <taxon>Paenibacillaceae</taxon>
        <taxon>Paenibacillus</taxon>
    </lineage>
</organism>
<proteinExistence type="predicted"/>
<comment type="caution">
    <text evidence="2">The sequence shown here is derived from an EMBL/GenBank/DDBJ whole genome shotgun (WGS) entry which is preliminary data.</text>
</comment>
<gene>
    <name evidence="2" type="ORF">DC345_18410</name>
</gene>
<dbReference type="GO" id="GO:0016747">
    <property type="term" value="F:acyltransferase activity, transferring groups other than amino-acyl groups"/>
    <property type="evidence" value="ECO:0007669"/>
    <property type="project" value="InterPro"/>
</dbReference>
<dbReference type="SUPFAM" id="SSF55729">
    <property type="entry name" value="Acyl-CoA N-acyltransferases (Nat)"/>
    <property type="match status" value="1"/>
</dbReference>
<dbReference type="PROSITE" id="PS51186">
    <property type="entry name" value="GNAT"/>
    <property type="match status" value="1"/>
</dbReference>
<dbReference type="AlphaFoldDB" id="A0A329QPR2"/>
<dbReference type="PANTHER" id="PTHR43792">
    <property type="entry name" value="GNAT FAMILY, PUTATIVE (AFU_ORTHOLOGUE AFUA_3G00765)-RELATED-RELATED"/>
    <property type="match status" value="1"/>
</dbReference>
<evidence type="ECO:0000313" key="3">
    <source>
        <dbReference type="Proteomes" id="UP000250642"/>
    </source>
</evidence>
<dbReference type="RefSeq" id="WP_113054301.1">
    <property type="nucleotide sequence ID" value="NZ_QEVW01000012.1"/>
</dbReference>
<dbReference type="InterPro" id="IPR051531">
    <property type="entry name" value="N-acetyltransferase"/>
</dbReference>
<dbReference type="Pfam" id="PF13302">
    <property type="entry name" value="Acetyltransf_3"/>
    <property type="match status" value="1"/>
</dbReference>
<evidence type="ECO:0000259" key="1">
    <source>
        <dbReference type="PROSITE" id="PS51186"/>
    </source>
</evidence>
<feature type="domain" description="N-acetyltransferase" evidence="1">
    <location>
        <begin position="13"/>
        <end position="175"/>
    </location>
</feature>
<protein>
    <submittedName>
        <fullName evidence="2">N-acetyltransferase</fullName>
    </submittedName>
</protein>
<dbReference type="InterPro" id="IPR000182">
    <property type="entry name" value="GNAT_dom"/>
</dbReference>
<reference evidence="2 3" key="1">
    <citation type="submission" date="2018-04" db="EMBL/GenBank/DDBJ databases">
        <title>Paenibacillus taichungensis Genome sequencing and assembly.</title>
        <authorList>
            <person name="Xu J."/>
            <person name="Rensing C."/>
            <person name="Mazhar H.S."/>
        </authorList>
    </citation>
    <scope>NUCLEOTIDE SEQUENCE [LARGE SCALE GENOMIC DNA]</scope>
    <source>
        <strain evidence="2 3">NC1</strain>
    </source>
</reference>
<name>A0A329QPR2_9BACL</name>
<dbReference type="InterPro" id="IPR016181">
    <property type="entry name" value="Acyl_CoA_acyltransferase"/>
</dbReference>